<evidence type="ECO:0000256" key="3">
    <source>
        <dbReference type="ARBA" id="ARBA00022475"/>
    </source>
</evidence>
<feature type="transmembrane region" description="Helical" evidence="7">
    <location>
        <begin position="45"/>
        <end position="69"/>
    </location>
</feature>
<feature type="transmembrane region" description="Helical" evidence="7">
    <location>
        <begin position="285"/>
        <end position="305"/>
    </location>
</feature>
<dbReference type="PANTHER" id="PTHR30250:SF10">
    <property type="entry name" value="LIPOPOLYSACCHARIDE BIOSYNTHESIS PROTEIN WZXC"/>
    <property type="match status" value="1"/>
</dbReference>
<feature type="transmembrane region" description="Helical" evidence="7">
    <location>
        <begin position="111"/>
        <end position="131"/>
    </location>
</feature>
<keyword evidence="5 7" id="KW-1133">Transmembrane helix</keyword>
<reference evidence="8 9" key="1">
    <citation type="journal article" date="2021" name="MBio">
        <title>Poor Competitiveness of Bradyrhizobium in Pigeon Pea Root Colonization in Indian Soils.</title>
        <authorList>
            <person name="Chalasani D."/>
            <person name="Basu A."/>
            <person name="Pullabhotla S.V.S.R.N."/>
            <person name="Jorrin B."/>
            <person name="Neal A.L."/>
            <person name="Poole P.S."/>
            <person name="Podile A.R."/>
            <person name="Tkacz A."/>
        </authorList>
    </citation>
    <scope>NUCLEOTIDE SEQUENCE [LARGE SCALE GENOMIC DNA]</scope>
    <source>
        <strain evidence="8 9">HU12</strain>
    </source>
</reference>
<gene>
    <name evidence="8" type="ORF">JNB61_18370</name>
</gene>
<sequence>MDANLAHRASRGIVVTMGGMWGKTLIQLAAIMLLGRLLSPEDFGLVAMVTAISGIIDLVRDFGLTGAIIQAREISERAWRSLFWLALGLGVLLGGILAACAPLIADLYNEPQLVLITLVIAPSLIVNGLTMPLQARATRELKFALLARIDVVSMVGGVAAAITGGLLGWGYWSLILLVGTGLVVRLVMLWVALRPRPGWPRIHRDVVPLVSRGGSIFGAELLNYVERNADTVIIGQQLGPSVLGQYSRAYALFLMPLQQLNGPIGRVALPVLSKLQDDGDRYRRYIRGALLVIGYLTLPTYAILATVSEPLFAILLGPGWEQAAVLFSILAIAGIAQGIGKVRGWLFITMGRSHQQLLYDLVARPLVVVGFFVGIWWGGIYGLALTYGILSALLLIPGFAFAIRGTFVRGSDIVFPVLRPLVFALLAFGAAFAATRAVDLVPILEILVGGVAGAIVMGPLLLIPAYRRDVAQIMGFVKQMRKPKARAEETESGAEDAAAPAAAEAYEAVLLEDAATPGDVLDAEIEKRQLEQNR</sequence>
<feature type="transmembrane region" description="Helical" evidence="7">
    <location>
        <begin position="81"/>
        <end position="105"/>
    </location>
</feature>
<feature type="transmembrane region" description="Helical" evidence="7">
    <location>
        <begin position="12"/>
        <end position="33"/>
    </location>
</feature>
<organism evidence="8 9">
    <name type="scientific">Microbacterium ureisolvens</name>
    <dbReference type="NCBI Taxonomy" id="2781186"/>
    <lineage>
        <taxon>Bacteria</taxon>
        <taxon>Bacillati</taxon>
        <taxon>Actinomycetota</taxon>
        <taxon>Actinomycetes</taxon>
        <taxon>Micrococcales</taxon>
        <taxon>Microbacteriaceae</taxon>
        <taxon>Microbacterium</taxon>
    </lineage>
</organism>
<evidence type="ECO:0000256" key="7">
    <source>
        <dbReference type="SAM" id="Phobius"/>
    </source>
</evidence>
<feature type="transmembrane region" description="Helical" evidence="7">
    <location>
        <begin position="357"/>
        <end position="377"/>
    </location>
</feature>
<keyword evidence="3" id="KW-1003">Cell membrane</keyword>
<evidence type="ECO:0000256" key="1">
    <source>
        <dbReference type="ARBA" id="ARBA00004651"/>
    </source>
</evidence>
<evidence type="ECO:0000313" key="9">
    <source>
        <dbReference type="Proteomes" id="UP000777440"/>
    </source>
</evidence>
<comment type="caution">
    <text evidence="8">The sequence shown here is derived from an EMBL/GenBank/DDBJ whole genome shotgun (WGS) entry which is preliminary data.</text>
</comment>
<evidence type="ECO:0000313" key="8">
    <source>
        <dbReference type="EMBL" id="MBW9111740.1"/>
    </source>
</evidence>
<comment type="similarity">
    <text evidence="2">Belongs to the polysaccharide synthase family.</text>
</comment>
<evidence type="ECO:0000256" key="6">
    <source>
        <dbReference type="ARBA" id="ARBA00023136"/>
    </source>
</evidence>
<protein>
    <submittedName>
        <fullName evidence="8">Lipopolysaccharide biosynthesis protein</fullName>
    </submittedName>
</protein>
<accession>A0ABS7I4U1</accession>
<feature type="transmembrane region" description="Helical" evidence="7">
    <location>
        <begin position="143"/>
        <end position="163"/>
    </location>
</feature>
<evidence type="ECO:0000256" key="5">
    <source>
        <dbReference type="ARBA" id="ARBA00022989"/>
    </source>
</evidence>
<dbReference type="Proteomes" id="UP000777440">
    <property type="component" value="Unassembled WGS sequence"/>
</dbReference>
<dbReference type="CDD" id="cd13127">
    <property type="entry name" value="MATE_tuaB_like"/>
    <property type="match status" value="1"/>
</dbReference>
<dbReference type="PANTHER" id="PTHR30250">
    <property type="entry name" value="PST FAMILY PREDICTED COLANIC ACID TRANSPORTER"/>
    <property type="match status" value="1"/>
</dbReference>
<dbReference type="Pfam" id="PF13440">
    <property type="entry name" value="Polysacc_synt_3"/>
    <property type="match status" value="1"/>
</dbReference>
<feature type="transmembrane region" description="Helical" evidence="7">
    <location>
        <begin position="446"/>
        <end position="466"/>
    </location>
</feature>
<feature type="transmembrane region" description="Helical" evidence="7">
    <location>
        <begin position="383"/>
        <end position="401"/>
    </location>
</feature>
<name>A0ABS7I4U1_9MICO</name>
<feature type="transmembrane region" description="Helical" evidence="7">
    <location>
        <begin position="169"/>
        <end position="193"/>
    </location>
</feature>
<dbReference type="InterPro" id="IPR050833">
    <property type="entry name" value="Poly_Biosynth_Transport"/>
</dbReference>
<keyword evidence="4 7" id="KW-0812">Transmembrane</keyword>
<feature type="transmembrane region" description="Helical" evidence="7">
    <location>
        <begin position="311"/>
        <end position="336"/>
    </location>
</feature>
<dbReference type="EMBL" id="JAEUAX010000015">
    <property type="protein sequence ID" value="MBW9111740.1"/>
    <property type="molecule type" value="Genomic_DNA"/>
</dbReference>
<keyword evidence="9" id="KW-1185">Reference proteome</keyword>
<evidence type="ECO:0000256" key="2">
    <source>
        <dbReference type="ARBA" id="ARBA00007430"/>
    </source>
</evidence>
<proteinExistence type="inferred from homology"/>
<comment type="subcellular location">
    <subcellularLocation>
        <location evidence="1">Cell membrane</location>
        <topology evidence="1">Multi-pass membrane protein</topology>
    </subcellularLocation>
</comment>
<evidence type="ECO:0000256" key="4">
    <source>
        <dbReference type="ARBA" id="ARBA00022692"/>
    </source>
</evidence>
<feature type="transmembrane region" description="Helical" evidence="7">
    <location>
        <begin position="413"/>
        <end position="434"/>
    </location>
</feature>
<keyword evidence="6 7" id="KW-0472">Membrane</keyword>